<dbReference type="OrthoDB" id="4991189at2"/>
<dbReference type="Proteomes" id="UP000199343">
    <property type="component" value="Unassembled WGS sequence"/>
</dbReference>
<gene>
    <name evidence="1" type="ORF">GA0070608_4861</name>
    <name evidence="2" type="ORF">OIE14_27450</name>
</gene>
<dbReference type="RefSeq" id="WP_091630750.1">
    <property type="nucleotide sequence ID" value="NZ_CP109071.1"/>
</dbReference>
<dbReference type="EMBL" id="CP109071">
    <property type="protein sequence ID" value="WSA31817.1"/>
    <property type="molecule type" value="Genomic_DNA"/>
</dbReference>
<proteinExistence type="predicted"/>
<evidence type="ECO:0000313" key="4">
    <source>
        <dbReference type="Proteomes" id="UP001334804"/>
    </source>
</evidence>
<reference evidence="3" key="2">
    <citation type="submission" date="2016-06" db="EMBL/GenBank/DDBJ databases">
        <authorList>
            <person name="Varghese N."/>
            <person name="Submissions Spin"/>
        </authorList>
    </citation>
    <scope>NUCLEOTIDE SEQUENCE [LARGE SCALE GENOMIC DNA]</scope>
    <source>
        <strain evidence="3">DSM 43363</strain>
    </source>
</reference>
<organism evidence="1 3">
    <name type="scientific">Micromonospora peucetia</name>
    <dbReference type="NCBI Taxonomy" id="47871"/>
    <lineage>
        <taxon>Bacteria</taxon>
        <taxon>Bacillati</taxon>
        <taxon>Actinomycetota</taxon>
        <taxon>Actinomycetes</taxon>
        <taxon>Micromonosporales</taxon>
        <taxon>Micromonosporaceae</taxon>
        <taxon>Micromonospora</taxon>
    </lineage>
</organism>
<dbReference type="AlphaFoldDB" id="A0A1C6W130"/>
<keyword evidence="4" id="KW-1185">Reference proteome</keyword>
<accession>A0A1C6W130</accession>
<reference evidence="2 4" key="3">
    <citation type="submission" date="2022-10" db="EMBL/GenBank/DDBJ databases">
        <title>The complete genomes of actinobacterial strains from the NBC collection.</title>
        <authorList>
            <person name="Joergensen T.S."/>
            <person name="Alvarez Arevalo M."/>
            <person name="Sterndorff E.B."/>
            <person name="Faurdal D."/>
            <person name="Vuksanovic O."/>
            <person name="Mourched A.-S."/>
            <person name="Charusanti P."/>
            <person name="Shaw S."/>
            <person name="Blin K."/>
            <person name="Weber T."/>
        </authorList>
    </citation>
    <scope>NUCLEOTIDE SEQUENCE [LARGE SCALE GENOMIC DNA]</scope>
    <source>
        <strain evidence="2 4">NBC 01809</strain>
    </source>
</reference>
<dbReference type="Proteomes" id="UP001334804">
    <property type="component" value="Chromosome"/>
</dbReference>
<evidence type="ECO:0000313" key="2">
    <source>
        <dbReference type="EMBL" id="WSA31817.1"/>
    </source>
</evidence>
<protein>
    <submittedName>
        <fullName evidence="1">Uncharacterized protein</fullName>
    </submittedName>
</protein>
<evidence type="ECO:0000313" key="3">
    <source>
        <dbReference type="Proteomes" id="UP000199343"/>
    </source>
</evidence>
<dbReference type="EMBL" id="FMIC01000002">
    <property type="protein sequence ID" value="SCL72124.1"/>
    <property type="molecule type" value="Genomic_DNA"/>
</dbReference>
<sequence length="130" mass="14713">MGWDDYAGQEALYHDVPEDLVRLVRDRPANKPLGNVKDVTTGRTIHWACGVFWFDGEQWRVAEGLLDHCDQTGIDPMMGSEFVYCLDAYRFGKDFLTPEAVVADPGSDWFIDADEGDELAAVQEMFARYS</sequence>
<name>A0A1C6W130_9ACTN</name>
<evidence type="ECO:0000313" key="1">
    <source>
        <dbReference type="EMBL" id="SCL72124.1"/>
    </source>
</evidence>
<reference evidence="1" key="1">
    <citation type="submission" date="2016-06" db="EMBL/GenBank/DDBJ databases">
        <authorList>
            <person name="Kjaerup R.B."/>
            <person name="Dalgaard T.S."/>
            <person name="Juul-Madsen H.R."/>
        </authorList>
    </citation>
    <scope>NUCLEOTIDE SEQUENCE [LARGE SCALE GENOMIC DNA]</scope>
    <source>
        <strain evidence="1">DSM 43363</strain>
    </source>
</reference>